<keyword evidence="4" id="KW-1185">Reference proteome</keyword>
<accession>A0AAE1M2S1</accession>
<dbReference type="Proteomes" id="UP001273209">
    <property type="component" value="Unassembled WGS sequence"/>
</dbReference>
<name>A0AAE1M2S1_9HYPO</name>
<feature type="compositionally biased region" description="Low complexity" evidence="1">
    <location>
        <begin position="354"/>
        <end position="369"/>
    </location>
</feature>
<proteinExistence type="predicted"/>
<feature type="region of interest" description="Disordered" evidence="1">
    <location>
        <begin position="646"/>
        <end position="750"/>
    </location>
</feature>
<feature type="compositionally biased region" description="Basic residues" evidence="1">
    <location>
        <begin position="646"/>
        <end position="656"/>
    </location>
</feature>
<dbReference type="RefSeq" id="XP_062758164.1">
    <property type="nucleotide sequence ID" value="XM_062897351.1"/>
</dbReference>
<organism evidence="3 4">
    <name type="scientific">Trichoderma aggressivum f. europaeum</name>
    <dbReference type="NCBI Taxonomy" id="173218"/>
    <lineage>
        <taxon>Eukaryota</taxon>
        <taxon>Fungi</taxon>
        <taxon>Dikarya</taxon>
        <taxon>Ascomycota</taxon>
        <taxon>Pezizomycotina</taxon>
        <taxon>Sordariomycetes</taxon>
        <taxon>Hypocreomycetidae</taxon>
        <taxon>Hypocreales</taxon>
        <taxon>Hypocreaceae</taxon>
        <taxon>Trichoderma</taxon>
    </lineage>
</organism>
<protein>
    <recommendedName>
        <fullName evidence="2">Transcription regulator Rua1 C-terminal domain-containing protein</fullName>
    </recommendedName>
</protein>
<evidence type="ECO:0000313" key="3">
    <source>
        <dbReference type="EMBL" id="KAK4078766.1"/>
    </source>
</evidence>
<gene>
    <name evidence="3" type="ORF">Triagg1_3097</name>
</gene>
<dbReference type="EMBL" id="JAWRVG010000008">
    <property type="protein sequence ID" value="KAK4078766.1"/>
    <property type="molecule type" value="Genomic_DNA"/>
</dbReference>
<dbReference type="GeneID" id="87917256"/>
<dbReference type="AlphaFoldDB" id="A0AAE1M2S1"/>
<reference evidence="3" key="1">
    <citation type="submission" date="2023-11" db="EMBL/GenBank/DDBJ databases">
        <title>The genome sequences of three competitors of mushroom-forming fungi.</title>
        <authorList>
            <person name="Beijen E."/>
            <person name="Ohm R.A."/>
        </authorList>
    </citation>
    <scope>NUCLEOTIDE SEQUENCE</scope>
    <source>
        <strain evidence="3">CBS 100526</strain>
    </source>
</reference>
<feature type="region of interest" description="Disordered" evidence="1">
    <location>
        <begin position="314"/>
        <end position="407"/>
    </location>
</feature>
<comment type="caution">
    <text evidence="3">The sequence shown here is derived from an EMBL/GenBank/DDBJ whole genome shotgun (WGS) entry which is preliminary data.</text>
</comment>
<evidence type="ECO:0000256" key="1">
    <source>
        <dbReference type="SAM" id="MobiDB-lite"/>
    </source>
</evidence>
<dbReference type="PANTHER" id="PTHR28125:SF3">
    <property type="entry name" value="TRANSCRIPTION REGULATOR RUA1 C-TERMINAL DOMAIN-CONTAINING PROTEIN"/>
    <property type="match status" value="1"/>
</dbReference>
<feature type="compositionally biased region" description="Polar residues" evidence="1">
    <location>
        <begin position="322"/>
        <end position="352"/>
    </location>
</feature>
<dbReference type="PANTHER" id="PTHR28125">
    <property type="entry name" value="MEIOTIC EXPRESSION UP-REGULATED PROTEIN 26"/>
    <property type="match status" value="1"/>
</dbReference>
<feature type="compositionally biased region" description="Polar residues" evidence="1">
    <location>
        <begin position="731"/>
        <end position="744"/>
    </location>
</feature>
<dbReference type="Pfam" id="PF14616">
    <property type="entry name" value="Rua1_C"/>
    <property type="match status" value="1"/>
</dbReference>
<evidence type="ECO:0000259" key="2">
    <source>
        <dbReference type="Pfam" id="PF14616"/>
    </source>
</evidence>
<dbReference type="InterPro" id="IPR028012">
    <property type="entry name" value="Rua1_C"/>
</dbReference>
<sequence>MPNFSYTTLTSSLLLPVPPCLPPPLSLFSLLDKPPLLPPWTWTFRVYPLLLSKATRRSLFLPIRPLWTLLSLSWPLEYHPNDINYTLTPSRISYFSHSRGANDKGASDAALQEPQINTLTISDIPQGESMQPAGMSWMPPATQPQQVPTTVQESLSYYIKDGSQPVVNAWEQHPTSSSIQQRSTEAVAAPVTMAQGIYPLNAMMSAQVSRDANGFALSDASNHRWAQKPLADNFEHPVLDSETPIGQAYTTDDAVPILDLRYTTPSHDNSNLDGSVASHRMSGSSFAMSTTGALSDMPSYEDFSAALSEVRSINSDYPPPSNRTSLMSSTQLSPVASPRLTPQTRPEQVRTQSRGRASPSPRPSMRAAPYDITRGGNKQRWSTGSYSVAQRRPSPALYHSPPSVPQRYSYQSLPTPAASAMFPNAQQPINGRPPFMMTGPSAFNRNSMVLASQLPTQVPSYFYNHNETHGVVATPPTLPSHGLLRVLQSNGEPHPLTGLYADLSDPPDLFGCLQEEQAPPPPEDMNPSDPEMVPYEQELRFENDLYTPRWVRGHGNKREGWCGICKPGRWLVLKNSAFWYDKSFSHGISAATGTPFQEPLDSRRMNGNPDIWEGLCGSCNDWIPLVSSKKKGTTWFRHAYKCHTHPKAKDAHKRRRDNSQSRVGGHMAPMPDGPRPESHRSMASHMSSPVSGVDAPSLAMTASMPMPTQPMDSRSYMPIQQTQAPAGALPQRSSSVRSQANPMESYNGMI</sequence>
<feature type="compositionally biased region" description="Polar residues" evidence="1">
    <location>
        <begin position="379"/>
        <end position="388"/>
    </location>
</feature>
<feature type="domain" description="Transcription regulator Rua1 C-terminal" evidence="2">
    <location>
        <begin position="542"/>
        <end position="643"/>
    </location>
</feature>
<evidence type="ECO:0000313" key="4">
    <source>
        <dbReference type="Proteomes" id="UP001273209"/>
    </source>
</evidence>